<dbReference type="PROSITE" id="PS50216">
    <property type="entry name" value="DHHC"/>
    <property type="match status" value="1"/>
</dbReference>
<evidence type="ECO:0000256" key="6">
    <source>
        <dbReference type="ARBA" id="ARBA00023315"/>
    </source>
</evidence>
<dbReference type="Proteomes" id="UP000663852">
    <property type="component" value="Unassembled WGS sequence"/>
</dbReference>
<dbReference type="GO" id="GO:0019706">
    <property type="term" value="F:protein-cysteine S-palmitoyltransferase activity"/>
    <property type="evidence" value="ECO:0007669"/>
    <property type="project" value="UniProtKB-EC"/>
</dbReference>
<keyword evidence="6 7" id="KW-0012">Acyltransferase</keyword>
<reference evidence="9" key="1">
    <citation type="submission" date="2021-02" db="EMBL/GenBank/DDBJ databases">
        <authorList>
            <person name="Nowell W R."/>
        </authorList>
    </citation>
    <scope>NUCLEOTIDE SEQUENCE</scope>
</reference>
<feature type="transmembrane region" description="Helical" evidence="7">
    <location>
        <begin position="130"/>
        <end position="149"/>
    </location>
</feature>
<dbReference type="EC" id="2.3.1.225" evidence="7"/>
<gene>
    <name evidence="9" type="ORF">EDS130_LOCUS39281</name>
</gene>
<evidence type="ECO:0000256" key="7">
    <source>
        <dbReference type="RuleBase" id="RU079119"/>
    </source>
</evidence>
<evidence type="ECO:0000256" key="1">
    <source>
        <dbReference type="ARBA" id="ARBA00004141"/>
    </source>
</evidence>
<evidence type="ECO:0000256" key="3">
    <source>
        <dbReference type="ARBA" id="ARBA00022692"/>
    </source>
</evidence>
<dbReference type="EMBL" id="CAJNOJ010000434">
    <property type="protein sequence ID" value="CAF1447108.1"/>
    <property type="molecule type" value="Genomic_DNA"/>
</dbReference>
<dbReference type="Pfam" id="PF01529">
    <property type="entry name" value="DHHC"/>
    <property type="match status" value="1"/>
</dbReference>
<feature type="transmembrane region" description="Helical" evidence="7">
    <location>
        <begin position="298"/>
        <end position="320"/>
    </location>
</feature>
<dbReference type="OrthoDB" id="9909019at2759"/>
<evidence type="ECO:0000313" key="9">
    <source>
        <dbReference type="EMBL" id="CAF1447108.1"/>
    </source>
</evidence>
<keyword evidence="3 7" id="KW-0812">Transmembrane</keyword>
<sequence length="430" mass="49953">MKTYFLFTSYGYLANLFSYSDLFKFDTFFKTNLHQENENLVLKPLLPSNPTNKESSNHLSRSDEQRNICSAFVSRLRNFRCKMATQASPQYCYNSVKWIPVLFILAIVAWSYYAYVVQMCIFTVDSIPQKVIYLCIYHLLLVLFLWSYYCTMFRPAARPTSEFYLSKTEGEQIAATQTSEERRAALLRFARQSNLPLLTRHFDGSIRYCFVCQCIKPDRAHHCSTCEKCVLRYDHHCPWTNSCVSYGNYKSFILFLGWALLFCTYVSVTSLEYFIQFWQSTINAQKTGDSSAITARQFHLLFLFFVAVMFGISVSSLFFYHLFLTGKNRTTLESYRAPIFESGPEKDGFDLGWKRNYQEIFGINLLKAFIPIPTTRGDGIHYQINSSLLSDASQTAFNSIPTFNRSNNQFNSVNNDHNYLLIDNLTTQEK</sequence>
<name>A0A815PBN4_ADIRI</name>
<comment type="subcellular location">
    <subcellularLocation>
        <location evidence="1">Membrane</location>
        <topology evidence="1">Multi-pass membrane protein</topology>
    </subcellularLocation>
</comment>
<proteinExistence type="inferred from homology"/>
<comment type="caution">
    <text evidence="9">The sequence shown here is derived from an EMBL/GenBank/DDBJ whole genome shotgun (WGS) entry which is preliminary data.</text>
</comment>
<evidence type="ECO:0000256" key="4">
    <source>
        <dbReference type="ARBA" id="ARBA00022989"/>
    </source>
</evidence>
<comment type="similarity">
    <text evidence="7">Belongs to the DHHC palmitoyltransferase family.</text>
</comment>
<protein>
    <recommendedName>
        <fullName evidence="7">Palmitoyltransferase</fullName>
        <ecNumber evidence="7">2.3.1.225</ecNumber>
    </recommendedName>
</protein>
<comment type="catalytic activity">
    <reaction evidence="7">
        <text>L-cysteinyl-[protein] + hexadecanoyl-CoA = S-hexadecanoyl-L-cysteinyl-[protein] + CoA</text>
        <dbReference type="Rhea" id="RHEA:36683"/>
        <dbReference type="Rhea" id="RHEA-COMP:10131"/>
        <dbReference type="Rhea" id="RHEA-COMP:11032"/>
        <dbReference type="ChEBI" id="CHEBI:29950"/>
        <dbReference type="ChEBI" id="CHEBI:57287"/>
        <dbReference type="ChEBI" id="CHEBI:57379"/>
        <dbReference type="ChEBI" id="CHEBI:74151"/>
        <dbReference type="EC" id="2.3.1.225"/>
    </reaction>
</comment>
<evidence type="ECO:0000256" key="5">
    <source>
        <dbReference type="ARBA" id="ARBA00023136"/>
    </source>
</evidence>
<dbReference type="AlphaFoldDB" id="A0A815PBN4"/>
<keyword evidence="5 7" id="KW-0472">Membrane</keyword>
<dbReference type="PANTHER" id="PTHR12246">
    <property type="entry name" value="PALMITOYLTRANSFERASE ZDHHC16"/>
    <property type="match status" value="1"/>
</dbReference>
<feature type="domain" description="Palmitoyltransferase DHHC" evidence="8">
    <location>
        <begin position="206"/>
        <end position="336"/>
    </location>
</feature>
<organism evidence="9 10">
    <name type="scientific">Adineta ricciae</name>
    <name type="common">Rotifer</name>
    <dbReference type="NCBI Taxonomy" id="249248"/>
    <lineage>
        <taxon>Eukaryota</taxon>
        <taxon>Metazoa</taxon>
        <taxon>Spiralia</taxon>
        <taxon>Gnathifera</taxon>
        <taxon>Rotifera</taxon>
        <taxon>Eurotatoria</taxon>
        <taxon>Bdelloidea</taxon>
        <taxon>Adinetida</taxon>
        <taxon>Adinetidae</taxon>
        <taxon>Adineta</taxon>
    </lineage>
</organism>
<evidence type="ECO:0000256" key="2">
    <source>
        <dbReference type="ARBA" id="ARBA00022679"/>
    </source>
</evidence>
<dbReference type="GO" id="GO:0016020">
    <property type="term" value="C:membrane"/>
    <property type="evidence" value="ECO:0007669"/>
    <property type="project" value="UniProtKB-SubCell"/>
</dbReference>
<evidence type="ECO:0000259" key="8">
    <source>
        <dbReference type="Pfam" id="PF01529"/>
    </source>
</evidence>
<keyword evidence="4 7" id="KW-1133">Transmembrane helix</keyword>
<feature type="transmembrane region" description="Helical" evidence="7">
    <location>
        <begin position="98"/>
        <end position="124"/>
    </location>
</feature>
<comment type="domain">
    <text evidence="7">The DHHC domain is required for palmitoyltransferase activity.</text>
</comment>
<feature type="transmembrane region" description="Helical" evidence="7">
    <location>
        <begin position="252"/>
        <end position="278"/>
    </location>
</feature>
<dbReference type="InterPro" id="IPR039859">
    <property type="entry name" value="PFA4/ZDH16/20/ERF2-like"/>
</dbReference>
<dbReference type="InterPro" id="IPR001594">
    <property type="entry name" value="Palmitoyltrfase_DHHC"/>
</dbReference>
<accession>A0A815PBN4</accession>
<evidence type="ECO:0000313" key="10">
    <source>
        <dbReference type="Proteomes" id="UP000663852"/>
    </source>
</evidence>
<keyword evidence="2 7" id="KW-0808">Transferase</keyword>